<dbReference type="NCBIfam" id="TIGR00957">
    <property type="entry name" value="MRP_assoc_pro"/>
    <property type="match status" value="1"/>
</dbReference>
<dbReference type="FunFam" id="1.20.1560.10:FF:000001">
    <property type="entry name" value="ATP-binding cassette subfamily C member 1"/>
    <property type="match status" value="1"/>
</dbReference>
<feature type="transmembrane region" description="Helical" evidence="17">
    <location>
        <begin position="1187"/>
        <end position="1208"/>
    </location>
</feature>
<evidence type="ECO:0000256" key="6">
    <source>
        <dbReference type="ARBA" id="ARBA00022554"/>
    </source>
</evidence>
<evidence type="ECO:0000313" key="20">
    <source>
        <dbReference type="Proteomes" id="UP001153620"/>
    </source>
</evidence>
<evidence type="ECO:0000259" key="18">
    <source>
        <dbReference type="SMART" id="SM00382"/>
    </source>
</evidence>
<sequence length="1499" mass="169000">MNEQFCGSVFWDTELSWSATNPELTFCFKNSVLIWAPCAFLWIFSLPEFYRIRKSRYSNIPASFLNITKLLIVILLILLSTIDLVFMILHRMNEDAVEEIYDVQFVSTGIKIVTFIYVIIIEQYRKRKGQRTSALLFLFWLILSVCAAPHILWEVNNFNIDFEDDERLWASYHSISYIIYFTMISIMTVLTAIIDKEPENSTYQKYANPSPELNAGALNLFFFQWFSPTTWKGFKRPLTEDDIYDVNPDYASNEVIPEFDKYFQQSIEKERRKSAKSKDPEKIDPPETNGSVIYALVRAFGGRYLFTIFLRAIADFIQFASPFLLLILMQYVEANGALWKGLLLTFTFFFLSAISALINNYQYLIAFQVGFKARTSLIGAVYRKALKISSAAKKDITIGEIVNLMSVDAHRFYEMMPYLPFVVTMPFVMGLAMYLLWTVLGVSAFAGLAVLIIMFPFSGAIATQLQKYQANQMQYKDDRVKKISEILGGIKVIKFYAWEQSFQEQISETRESELKHLRGAALMTASTDFLWTLTPFMITLATFATYVFLGNVLTPSTAFVSIVLFNILRLPITLLPMSINFIMMGIVSTRRLNKFMNSKELDPTNVTNYPSEFALQIINGNFSWDGKDKALKGINLSVKKGNLVAVVGQVGSGKSSLISALLGDMEKIEGQVNVDGTIAYVPQVAWIQNATLQDNILFGKPLNEKYYEKVIQACALTADLAMLPGGDKTEIGEKGINLSGGQKARVSLARAVYSNADIYIFDDPLSAVDSHVGKHIFDNIFGEEGLLKDKTRFLVTHAISYLPRVDEIFVLTNGEIREKGSYRLLLAQKGTFAEFLIEYLQEHEEDEDITEIKVQLENEEGQYIMRKSFSKSSDHVLKRQGSKLSNKEDTKPESKINETTEDVDKLIESEEAAVGDVAFSVYIRYFKSVGGGLVLLILFVAMCSETSSVLANLLIVQWAEDERAGTETFWRNFYVGIYGAFGFLLGLSFLTAAISFAFGAIRAARNLHNRLLANILRLPMAFFDTTPLGRIVNRFSRDTDMIDSYIPAMMFSFCNMFFSVAGTIALITYATPWFATVIIPLALIYYFIQKFYIKTSRQIKRIESVTRSPIYSHFGESVGGQSVIRAFKEQERFKKESEEKVDKNLSILYQTNVADCWLGVRLETIGACIVMFACLFAILARDTIGEAMVGLSISYAIQIAAVLSYFVMIATEVETNIIAVERVEEYAELPQEAPLKTIDVDANWPYEGIIEFKDFQVRYREGLELVLKGISFKCNSQEKIGIVGRTGAGKSSLTLSLFRIIEASGGKIVIDGIDISTIGLHCLRSKLTIIPQDPVLFSGSLRMNIDPFNSYSDDAVWTALEHSHLKTFASQLTDGLNYKVSEGGDNLSVGQRQLICLARALLRKTRVLILDEATAAIDIETDELIQNTIRTEFKDCTILTIAHRLNTIMDSDRIIVLDQGKIVEFDSPNVLLSDKDSIFYSMAKSAGIANGEDTKVIKE</sequence>
<dbReference type="Pfam" id="PF00664">
    <property type="entry name" value="ABC_membrane"/>
    <property type="match status" value="2"/>
</dbReference>
<evidence type="ECO:0000256" key="5">
    <source>
        <dbReference type="ARBA" id="ARBA00022475"/>
    </source>
</evidence>
<dbReference type="FunFam" id="3.40.50.300:FF:000293">
    <property type="entry name" value="ATP binding cassette subfamily C member 1"/>
    <property type="match status" value="1"/>
</dbReference>
<evidence type="ECO:0000256" key="12">
    <source>
        <dbReference type="ARBA" id="ARBA00022989"/>
    </source>
</evidence>
<feature type="transmembrane region" description="Helical" evidence="17">
    <location>
        <begin position="101"/>
        <end position="121"/>
    </location>
</feature>
<dbReference type="SUPFAM" id="SSF52540">
    <property type="entry name" value="P-loop containing nucleoside triphosphate hydrolases"/>
    <property type="match status" value="2"/>
</dbReference>
<evidence type="ECO:0000256" key="11">
    <source>
        <dbReference type="ARBA" id="ARBA00022967"/>
    </source>
</evidence>
<evidence type="ECO:0000256" key="8">
    <source>
        <dbReference type="ARBA" id="ARBA00022737"/>
    </source>
</evidence>
<organism evidence="19 20">
    <name type="scientific">Chironomus riparius</name>
    <dbReference type="NCBI Taxonomy" id="315576"/>
    <lineage>
        <taxon>Eukaryota</taxon>
        <taxon>Metazoa</taxon>
        <taxon>Ecdysozoa</taxon>
        <taxon>Arthropoda</taxon>
        <taxon>Hexapoda</taxon>
        <taxon>Insecta</taxon>
        <taxon>Pterygota</taxon>
        <taxon>Neoptera</taxon>
        <taxon>Endopterygota</taxon>
        <taxon>Diptera</taxon>
        <taxon>Nematocera</taxon>
        <taxon>Chironomoidea</taxon>
        <taxon>Chironomidae</taxon>
        <taxon>Chironominae</taxon>
        <taxon>Chironomus</taxon>
    </lineage>
</organism>
<keyword evidence="6" id="KW-0926">Vacuole</keyword>
<comment type="similarity">
    <text evidence="3">Belongs to the ABC transporter superfamily. ABCC family. Conjugate transporter (TC 3.A.1.208) subfamily.</text>
</comment>
<keyword evidence="20" id="KW-1185">Reference proteome</keyword>
<keyword evidence="8" id="KW-0677">Repeat</keyword>
<dbReference type="GO" id="GO:0005774">
    <property type="term" value="C:vacuolar membrane"/>
    <property type="evidence" value="ECO:0007669"/>
    <property type="project" value="UniProtKB-SubCell"/>
</dbReference>
<dbReference type="OrthoDB" id="387093at2759"/>
<evidence type="ECO:0000256" key="4">
    <source>
        <dbReference type="ARBA" id="ARBA00022448"/>
    </source>
</evidence>
<dbReference type="InterPro" id="IPR056227">
    <property type="entry name" value="TMD0_ABC"/>
</dbReference>
<evidence type="ECO:0000256" key="16">
    <source>
        <dbReference type="SAM" id="MobiDB-lite"/>
    </source>
</evidence>
<keyword evidence="11" id="KW-1278">Translocase</keyword>
<dbReference type="InterPro" id="IPR003593">
    <property type="entry name" value="AAA+_ATPase"/>
</dbReference>
<dbReference type="InterPro" id="IPR036640">
    <property type="entry name" value="ABC1_TM_sf"/>
</dbReference>
<evidence type="ECO:0000256" key="10">
    <source>
        <dbReference type="ARBA" id="ARBA00022840"/>
    </source>
</evidence>
<feature type="domain" description="AAA+ ATPase" evidence="18">
    <location>
        <begin position="1276"/>
        <end position="1461"/>
    </location>
</feature>
<comment type="catalytic activity">
    <reaction evidence="15">
        <text>leukotriene C4(in) + ATP + H2O = leukotriene C4(out) + ADP + phosphate + H(+)</text>
        <dbReference type="Rhea" id="RHEA:38963"/>
        <dbReference type="ChEBI" id="CHEBI:15377"/>
        <dbReference type="ChEBI" id="CHEBI:15378"/>
        <dbReference type="ChEBI" id="CHEBI:30616"/>
        <dbReference type="ChEBI" id="CHEBI:43474"/>
        <dbReference type="ChEBI" id="CHEBI:57973"/>
        <dbReference type="ChEBI" id="CHEBI:456216"/>
    </reaction>
    <physiologicalReaction direction="left-to-right" evidence="15">
        <dbReference type="Rhea" id="RHEA:38964"/>
    </physiologicalReaction>
</comment>
<feature type="compositionally biased region" description="Basic and acidic residues" evidence="16">
    <location>
        <begin position="885"/>
        <end position="901"/>
    </location>
</feature>
<feature type="transmembrane region" description="Helical" evidence="17">
    <location>
        <begin position="443"/>
        <end position="463"/>
    </location>
</feature>
<feature type="transmembrane region" description="Helical" evidence="17">
    <location>
        <begin position="172"/>
        <end position="194"/>
    </location>
</feature>
<dbReference type="PANTHER" id="PTHR24223:SF443">
    <property type="entry name" value="MULTIDRUG-RESISTANCE LIKE PROTEIN 1, ISOFORM I"/>
    <property type="match status" value="1"/>
</dbReference>
<keyword evidence="10" id="KW-0067">ATP-binding</keyword>
<dbReference type="FunFam" id="1.20.1560.10:FF:000020">
    <property type="entry name" value="ABC metal ion transporter"/>
    <property type="match status" value="1"/>
</dbReference>
<dbReference type="InterPro" id="IPR050173">
    <property type="entry name" value="ABC_transporter_C-like"/>
</dbReference>
<dbReference type="EMBL" id="OU895879">
    <property type="protein sequence ID" value="CAH1726946.1"/>
    <property type="molecule type" value="Genomic_DNA"/>
</dbReference>
<dbReference type="CDD" id="cd18595">
    <property type="entry name" value="ABC_6TM_MRP1_2_3_6_D1_like"/>
    <property type="match status" value="1"/>
</dbReference>
<dbReference type="CDD" id="cd18603">
    <property type="entry name" value="ABC_6TM_MRP1_2_3_6_D2_like"/>
    <property type="match status" value="1"/>
</dbReference>
<dbReference type="EC" id="7.6.2.3" evidence="14"/>
<evidence type="ECO:0000256" key="15">
    <source>
        <dbReference type="ARBA" id="ARBA00047523"/>
    </source>
</evidence>
<evidence type="ECO:0000256" key="14">
    <source>
        <dbReference type="ARBA" id="ARBA00024220"/>
    </source>
</evidence>
<dbReference type="InterPro" id="IPR027417">
    <property type="entry name" value="P-loop_NTPase"/>
</dbReference>
<dbReference type="Gene3D" id="3.40.50.300">
    <property type="entry name" value="P-loop containing nucleotide triphosphate hydrolases"/>
    <property type="match status" value="2"/>
</dbReference>
<keyword evidence="5" id="KW-1003">Cell membrane</keyword>
<evidence type="ECO:0000256" key="1">
    <source>
        <dbReference type="ARBA" id="ARBA00004128"/>
    </source>
</evidence>
<dbReference type="Pfam" id="PF24357">
    <property type="entry name" value="TMD0_ABC"/>
    <property type="match status" value="1"/>
</dbReference>
<dbReference type="SUPFAM" id="SSF90123">
    <property type="entry name" value="ABC transporter transmembrane region"/>
    <property type="match status" value="2"/>
</dbReference>
<evidence type="ECO:0000256" key="17">
    <source>
        <dbReference type="SAM" id="Phobius"/>
    </source>
</evidence>
<evidence type="ECO:0000256" key="2">
    <source>
        <dbReference type="ARBA" id="ARBA00004651"/>
    </source>
</evidence>
<feature type="transmembrane region" description="Helical" evidence="17">
    <location>
        <begin position="418"/>
        <end position="437"/>
    </location>
</feature>
<dbReference type="Proteomes" id="UP001153620">
    <property type="component" value="Chromosome 3"/>
</dbReference>
<dbReference type="GO" id="GO:0005524">
    <property type="term" value="F:ATP binding"/>
    <property type="evidence" value="ECO:0007669"/>
    <property type="project" value="UniProtKB-KW"/>
</dbReference>
<dbReference type="SMART" id="SM00382">
    <property type="entry name" value="AAA"/>
    <property type="match status" value="2"/>
</dbReference>
<feature type="transmembrane region" description="Helical" evidence="17">
    <location>
        <begin position="308"/>
        <end position="331"/>
    </location>
</feature>
<keyword evidence="4" id="KW-0813">Transport</keyword>
<keyword evidence="7 17" id="KW-0812">Transmembrane</keyword>
<dbReference type="InterPro" id="IPR011527">
    <property type="entry name" value="ABC1_TM_dom"/>
</dbReference>
<feature type="transmembrane region" description="Helical" evidence="17">
    <location>
        <begin position="133"/>
        <end position="152"/>
    </location>
</feature>
<evidence type="ECO:0000256" key="9">
    <source>
        <dbReference type="ARBA" id="ARBA00022741"/>
    </source>
</evidence>
<reference evidence="19" key="1">
    <citation type="submission" date="2022-01" db="EMBL/GenBank/DDBJ databases">
        <authorList>
            <person name="King R."/>
        </authorList>
    </citation>
    <scope>NUCLEOTIDE SEQUENCE</scope>
</reference>
<feature type="transmembrane region" description="Helical" evidence="17">
    <location>
        <begin position="337"/>
        <end position="358"/>
    </location>
</feature>
<name>A0A9P0J5E0_9DIPT</name>
<dbReference type="PANTHER" id="PTHR24223">
    <property type="entry name" value="ATP-BINDING CASSETTE SUB-FAMILY C"/>
    <property type="match status" value="1"/>
</dbReference>
<feature type="transmembrane region" description="Helical" evidence="17">
    <location>
        <begin position="933"/>
        <end position="955"/>
    </location>
</feature>
<protein>
    <recommendedName>
        <fullName evidence="14">ABC-type glutathione-S-conjugate transporter</fullName>
        <ecNumber evidence="14">7.6.2.3</ecNumber>
    </recommendedName>
</protein>
<dbReference type="CDD" id="cd03244">
    <property type="entry name" value="ABCC_MRP_domain2"/>
    <property type="match status" value="1"/>
</dbReference>
<dbReference type="GO" id="GO:0015431">
    <property type="term" value="F:ABC-type glutathione S-conjugate transporter activity"/>
    <property type="evidence" value="ECO:0007669"/>
    <property type="project" value="UniProtKB-EC"/>
</dbReference>
<dbReference type="GO" id="GO:0000323">
    <property type="term" value="C:lytic vacuole"/>
    <property type="evidence" value="ECO:0007669"/>
    <property type="project" value="UniProtKB-ARBA"/>
</dbReference>
<feature type="transmembrane region" description="Helical" evidence="17">
    <location>
        <begin position="975"/>
        <end position="1001"/>
    </location>
</feature>
<feature type="domain" description="AAA+ ATPase" evidence="18">
    <location>
        <begin position="640"/>
        <end position="815"/>
    </location>
</feature>
<dbReference type="CDD" id="cd03250">
    <property type="entry name" value="ABCC_MRP_domain1"/>
    <property type="match status" value="1"/>
</dbReference>
<dbReference type="PROSITE" id="PS00211">
    <property type="entry name" value="ABC_TRANSPORTER_1"/>
    <property type="match status" value="2"/>
</dbReference>
<comment type="subcellular location">
    <subcellularLocation>
        <location evidence="2">Cell membrane</location>
        <topology evidence="2">Multi-pass membrane protein</topology>
    </subcellularLocation>
    <subcellularLocation>
        <location evidence="1">Vacuole membrane</location>
        <topology evidence="1">Multi-pass membrane protein</topology>
    </subcellularLocation>
</comment>
<evidence type="ECO:0000256" key="3">
    <source>
        <dbReference type="ARBA" id="ARBA00009726"/>
    </source>
</evidence>
<evidence type="ECO:0000256" key="7">
    <source>
        <dbReference type="ARBA" id="ARBA00022692"/>
    </source>
</evidence>
<feature type="region of interest" description="Disordered" evidence="16">
    <location>
        <begin position="874"/>
        <end position="901"/>
    </location>
</feature>
<keyword evidence="9" id="KW-0547">Nucleotide-binding</keyword>
<gene>
    <name evidence="19" type="ORF">CHIRRI_LOCUS9235</name>
</gene>
<keyword evidence="12 17" id="KW-1133">Transmembrane helix</keyword>
<dbReference type="Pfam" id="PF00005">
    <property type="entry name" value="ABC_tran"/>
    <property type="match status" value="2"/>
</dbReference>
<feature type="transmembrane region" description="Helical" evidence="17">
    <location>
        <begin position="561"/>
        <end position="587"/>
    </location>
</feature>
<feature type="transmembrane region" description="Helical" evidence="17">
    <location>
        <begin position="1044"/>
        <end position="1067"/>
    </location>
</feature>
<feature type="transmembrane region" description="Helical" evidence="17">
    <location>
        <begin position="70"/>
        <end position="89"/>
    </location>
</feature>
<keyword evidence="13 17" id="KW-0472">Membrane</keyword>
<evidence type="ECO:0000256" key="13">
    <source>
        <dbReference type="ARBA" id="ARBA00023136"/>
    </source>
</evidence>
<dbReference type="InterPro" id="IPR005292">
    <property type="entry name" value="MRP"/>
</dbReference>
<accession>A0A9P0J5E0</accession>
<feature type="transmembrane region" description="Helical" evidence="17">
    <location>
        <begin position="529"/>
        <end position="549"/>
    </location>
</feature>
<dbReference type="InterPro" id="IPR017871">
    <property type="entry name" value="ABC_transporter-like_CS"/>
</dbReference>
<evidence type="ECO:0000313" key="19">
    <source>
        <dbReference type="EMBL" id="CAH1726946.1"/>
    </source>
</evidence>
<dbReference type="Gene3D" id="1.20.1560.10">
    <property type="entry name" value="ABC transporter type 1, transmembrane domain"/>
    <property type="match status" value="2"/>
</dbReference>
<dbReference type="InterPro" id="IPR003439">
    <property type="entry name" value="ABC_transporter-like_ATP-bd"/>
</dbReference>
<proteinExistence type="inferred from homology"/>
<dbReference type="FunFam" id="3.40.50.300:FF:000074">
    <property type="entry name" value="Multidrug resistance-associated protein 5 isoform 1"/>
    <property type="match status" value="1"/>
</dbReference>
<dbReference type="GO" id="GO:0016887">
    <property type="term" value="F:ATP hydrolysis activity"/>
    <property type="evidence" value="ECO:0007669"/>
    <property type="project" value="InterPro"/>
</dbReference>
<reference evidence="19" key="2">
    <citation type="submission" date="2022-10" db="EMBL/GenBank/DDBJ databases">
        <authorList>
            <consortium name="ENA_rothamsted_submissions"/>
            <consortium name="culmorum"/>
            <person name="King R."/>
        </authorList>
    </citation>
    <scope>NUCLEOTIDE SEQUENCE</scope>
</reference>
<dbReference type="GO" id="GO:0005886">
    <property type="term" value="C:plasma membrane"/>
    <property type="evidence" value="ECO:0007669"/>
    <property type="project" value="UniProtKB-SubCell"/>
</dbReference>
<feature type="transmembrane region" description="Helical" evidence="17">
    <location>
        <begin position="32"/>
        <end position="50"/>
    </location>
</feature>
<feature type="transmembrane region" description="Helical" evidence="17">
    <location>
        <begin position="1073"/>
        <end position="1093"/>
    </location>
</feature>
<feature type="transmembrane region" description="Helical" evidence="17">
    <location>
        <begin position="1162"/>
        <end position="1181"/>
    </location>
</feature>